<protein>
    <recommendedName>
        <fullName evidence="5">DUF4231 domain-containing protein</fullName>
    </recommendedName>
</protein>
<keyword evidence="2" id="KW-0812">Transmembrane</keyword>
<comment type="caution">
    <text evidence="3">The sequence shown here is derived from an EMBL/GenBank/DDBJ whole genome shotgun (WGS) entry which is preliminary data.</text>
</comment>
<keyword evidence="2" id="KW-0472">Membrane</keyword>
<evidence type="ECO:0008006" key="5">
    <source>
        <dbReference type="Google" id="ProtNLM"/>
    </source>
</evidence>
<sequence>MARAKRKRRPEWEKLASDLPEPQDSNGAQDLLWQMFSAQFRWYDRAASRSRWAYQGLKALTLASGASVTVLAALAAPAALTALVGGLIVLFEGLQQIGQFHAKWLNYRSTAERMRHEGFFFAAGVGAYANPERRRERLARFIEESVSTEHAAWTESAGKGAEPTKD</sequence>
<organism evidence="3 4">
    <name type="scientific">Paeniglutamicibacter psychrophenolicus</name>
    <dbReference type="NCBI Taxonomy" id="257454"/>
    <lineage>
        <taxon>Bacteria</taxon>
        <taxon>Bacillati</taxon>
        <taxon>Actinomycetota</taxon>
        <taxon>Actinomycetes</taxon>
        <taxon>Micrococcales</taxon>
        <taxon>Micrococcaceae</taxon>
        <taxon>Paeniglutamicibacter</taxon>
    </lineage>
</organism>
<feature type="transmembrane region" description="Helical" evidence="2">
    <location>
        <begin position="59"/>
        <end position="91"/>
    </location>
</feature>
<dbReference type="InterPro" id="IPR025325">
    <property type="entry name" value="DUF4231"/>
</dbReference>
<keyword evidence="2" id="KW-1133">Transmembrane helix</keyword>
<dbReference type="RefSeq" id="WP_209908480.1">
    <property type="nucleotide sequence ID" value="NZ_BAAAMI010000008.1"/>
</dbReference>
<dbReference type="EMBL" id="JAGIOE010000001">
    <property type="protein sequence ID" value="MBP2375178.1"/>
    <property type="molecule type" value="Genomic_DNA"/>
</dbReference>
<evidence type="ECO:0000313" key="3">
    <source>
        <dbReference type="EMBL" id="MBP2375178.1"/>
    </source>
</evidence>
<evidence type="ECO:0000313" key="4">
    <source>
        <dbReference type="Proteomes" id="UP000766570"/>
    </source>
</evidence>
<feature type="region of interest" description="Disordered" evidence="1">
    <location>
        <begin position="1"/>
        <end position="23"/>
    </location>
</feature>
<evidence type="ECO:0000256" key="2">
    <source>
        <dbReference type="SAM" id="Phobius"/>
    </source>
</evidence>
<reference evidence="3 4" key="1">
    <citation type="submission" date="2021-03" db="EMBL/GenBank/DDBJ databases">
        <title>Sequencing the genomes of 1000 actinobacteria strains.</title>
        <authorList>
            <person name="Klenk H.-P."/>
        </authorList>
    </citation>
    <scope>NUCLEOTIDE SEQUENCE [LARGE SCALE GENOMIC DNA]</scope>
    <source>
        <strain evidence="3 4">DSM 15454</strain>
    </source>
</reference>
<keyword evidence="4" id="KW-1185">Reference proteome</keyword>
<evidence type="ECO:0000256" key="1">
    <source>
        <dbReference type="SAM" id="MobiDB-lite"/>
    </source>
</evidence>
<dbReference type="Proteomes" id="UP000766570">
    <property type="component" value="Unassembled WGS sequence"/>
</dbReference>
<accession>A0ABS4WG58</accession>
<name>A0ABS4WG58_9MICC</name>
<dbReference type="Pfam" id="PF14015">
    <property type="entry name" value="DUF4231"/>
    <property type="match status" value="1"/>
</dbReference>
<gene>
    <name evidence="3" type="ORF">JOF46_003090</name>
</gene>
<proteinExistence type="predicted"/>
<dbReference type="NCBIfam" id="NF033634">
    <property type="entry name" value="SLATT_1"/>
    <property type="match status" value="1"/>
</dbReference>